<protein>
    <recommendedName>
        <fullName evidence="3">ReqiPepy6 Gp37-like protein</fullName>
    </recommendedName>
</protein>
<reference evidence="1 2" key="1">
    <citation type="submission" date="2018-10" db="EMBL/GenBank/DDBJ databases">
        <title>Genomic Encyclopedia of Archaeal and Bacterial Type Strains, Phase II (KMG-II): from individual species to whole genera.</title>
        <authorList>
            <person name="Goeker M."/>
        </authorList>
    </citation>
    <scope>NUCLEOTIDE SEQUENCE [LARGE SCALE GENOMIC DNA]</scope>
    <source>
        <strain evidence="1 2">DSM 45657</strain>
    </source>
</reference>
<evidence type="ECO:0008006" key="3">
    <source>
        <dbReference type="Google" id="ProtNLM"/>
    </source>
</evidence>
<dbReference type="OrthoDB" id="3194419at2"/>
<keyword evidence="2" id="KW-1185">Reference proteome</keyword>
<dbReference type="EMBL" id="RCDD01000005">
    <property type="protein sequence ID" value="RLK54817.1"/>
    <property type="molecule type" value="Genomic_DNA"/>
</dbReference>
<dbReference type="Proteomes" id="UP000282454">
    <property type="component" value="Unassembled WGS sequence"/>
</dbReference>
<dbReference type="AlphaFoldDB" id="A0A421AY78"/>
<dbReference type="RefSeq" id="WP_121393479.1">
    <property type="nucleotide sequence ID" value="NZ_RCDD01000005.1"/>
</dbReference>
<name>A0A421AY78_9PSEU</name>
<comment type="caution">
    <text evidence="1">The sequence shown here is derived from an EMBL/GenBank/DDBJ whole genome shotgun (WGS) entry which is preliminary data.</text>
</comment>
<evidence type="ECO:0000313" key="1">
    <source>
        <dbReference type="EMBL" id="RLK54817.1"/>
    </source>
</evidence>
<gene>
    <name evidence="1" type="ORF">CLV68_5205</name>
</gene>
<proteinExistence type="predicted"/>
<evidence type="ECO:0000313" key="2">
    <source>
        <dbReference type="Proteomes" id="UP000282454"/>
    </source>
</evidence>
<sequence>MPPHLLLGHLRTGEIVAELDAPADFTDQLSAAGSARATISLDAVPVDVDLLAVTAPWRHFMAVSEQDTVLWAGPLVPRTRPPAAGEITLSAAGLWAVFDHRVLARYGSWGFTDPRADLVLTFRSLPGVALDIVRTALDRPHGELPLVLPNLNSSGDETRSYYGYELATAGERLTQLTQAETGPDLHFMPRFTADRSRIEWVLRVGTPVLSQRGVDFHFDDGRQLVAYGWDEDGSVMADTVLVPGDGVERGRLIGRASNDALPRAGWPALDTVITSHSSERQPDVLDAHARAYLDVVRTGITRDSAIVRTDTTPTLGSYLVGDHVVLTPRADRATPAGQRRRRITSITYRASTPTTAELGLAPVPATT</sequence>
<organism evidence="1 2">
    <name type="scientific">Actinokineospora cianjurensis</name>
    <dbReference type="NCBI Taxonomy" id="585224"/>
    <lineage>
        <taxon>Bacteria</taxon>
        <taxon>Bacillati</taxon>
        <taxon>Actinomycetota</taxon>
        <taxon>Actinomycetes</taxon>
        <taxon>Pseudonocardiales</taxon>
        <taxon>Pseudonocardiaceae</taxon>
        <taxon>Actinokineospora</taxon>
    </lineage>
</organism>
<accession>A0A421AY78</accession>